<dbReference type="Proteomes" id="UP001208570">
    <property type="component" value="Unassembled WGS sequence"/>
</dbReference>
<dbReference type="InterPro" id="IPR011333">
    <property type="entry name" value="SKP1/BTB/POZ_sf"/>
</dbReference>
<dbReference type="EMBL" id="JAODUP010000058">
    <property type="protein sequence ID" value="KAK2164861.1"/>
    <property type="molecule type" value="Genomic_DNA"/>
</dbReference>
<dbReference type="Pfam" id="PF00651">
    <property type="entry name" value="BTB"/>
    <property type="match status" value="1"/>
</dbReference>
<dbReference type="CDD" id="cd18186">
    <property type="entry name" value="BTB_POZ_ZBTB_KLHL-like"/>
    <property type="match status" value="1"/>
</dbReference>
<comment type="caution">
    <text evidence="3">The sequence shown here is derived from an EMBL/GenBank/DDBJ whole genome shotgun (WGS) entry which is preliminary data.</text>
</comment>
<dbReference type="SMART" id="SM00225">
    <property type="entry name" value="BTB"/>
    <property type="match status" value="1"/>
</dbReference>
<proteinExistence type="predicted"/>
<name>A0AAD9NE28_9ANNE</name>
<keyword evidence="1" id="KW-0175">Coiled coil</keyword>
<evidence type="ECO:0000256" key="1">
    <source>
        <dbReference type="SAM" id="Coils"/>
    </source>
</evidence>
<accession>A0AAD9NE28</accession>
<feature type="domain" description="BTB" evidence="2">
    <location>
        <begin position="42"/>
        <end position="109"/>
    </location>
</feature>
<dbReference type="InterPro" id="IPR000210">
    <property type="entry name" value="BTB/POZ_dom"/>
</dbReference>
<feature type="coiled-coil region" evidence="1">
    <location>
        <begin position="179"/>
        <end position="206"/>
    </location>
</feature>
<reference evidence="3" key="1">
    <citation type="journal article" date="2023" name="Mol. Biol. Evol.">
        <title>Third-Generation Sequencing Reveals the Adaptive Role of the Epigenome in Three Deep-Sea Polychaetes.</title>
        <authorList>
            <person name="Perez M."/>
            <person name="Aroh O."/>
            <person name="Sun Y."/>
            <person name="Lan Y."/>
            <person name="Juniper S.K."/>
            <person name="Young C.R."/>
            <person name="Angers B."/>
            <person name="Qian P.Y."/>
        </authorList>
    </citation>
    <scope>NUCLEOTIDE SEQUENCE</scope>
    <source>
        <strain evidence="3">P08H-3</strain>
    </source>
</reference>
<dbReference type="AlphaFoldDB" id="A0AAD9NE28"/>
<dbReference type="SUPFAM" id="SSF54695">
    <property type="entry name" value="POZ domain"/>
    <property type="match status" value="1"/>
</dbReference>
<dbReference type="PANTHER" id="PTHR22744">
    <property type="entry name" value="HELIX LOOP HELIX PROTEIN 21-RELATED"/>
    <property type="match status" value="1"/>
</dbReference>
<dbReference type="Gene3D" id="3.30.710.10">
    <property type="entry name" value="Potassium Channel Kv1.1, Chain A"/>
    <property type="match status" value="1"/>
</dbReference>
<organism evidence="3 4">
    <name type="scientific">Paralvinella palmiformis</name>
    <dbReference type="NCBI Taxonomy" id="53620"/>
    <lineage>
        <taxon>Eukaryota</taxon>
        <taxon>Metazoa</taxon>
        <taxon>Spiralia</taxon>
        <taxon>Lophotrochozoa</taxon>
        <taxon>Annelida</taxon>
        <taxon>Polychaeta</taxon>
        <taxon>Sedentaria</taxon>
        <taxon>Canalipalpata</taxon>
        <taxon>Terebellida</taxon>
        <taxon>Terebelliformia</taxon>
        <taxon>Alvinellidae</taxon>
        <taxon>Paralvinella</taxon>
    </lineage>
</organism>
<evidence type="ECO:0000313" key="3">
    <source>
        <dbReference type="EMBL" id="KAK2164861.1"/>
    </source>
</evidence>
<evidence type="ECO:0000259" key="2">
    <source>
        <dbReference type="PROSITE" id="PS50097"/>
    </source>
</evidence>
<gene>
    <name evidence="3" type="ORF">LSH36_58g18054</name>
</gene>
<evidence type="ECO:0000313" key="4">
    <source>
        <dbReference type="Proteomes" id="UP001208570"/>
    </source>
</evidence>
<dbReference type="PANTHER" id="PTHR22744:SF17">
    <property type="entry name" value="BTB DOMAIN-CONTAINING PROTEIN"/>
    <property type="match status" value="1"/>
</dbReference>
<sequence>MDIEWIIANIKYKLSEEDRTKLRAMAEDSRIKTDFTKSWRYADITFMVEDKPLYACKMVLAMWSPVFEAMFSDNFKERNAKEIRLPDKNHDDMVELMKVLHPPNQEICGEFCEYQIEILLERAEEFLLSQASSVRNYLLAHKFNLTKLMDSNLSYMKRAPISRIKNQPEFDQLDHQMLVDLLVDKCDKFESNMESLREVRMVLERKKPTTFPGMHLLCESCTEAREQQVDCPGCMKSCCKKITEILRNMER</sequence>
<dbReference type="PROSITE" id="PS50097">
    <property type="entry name" value="BTB"/>
    <property type="match status" value="1"/>
</dbReference>
<keyword evidence="4" id="KW-1185">Reference proteome</keyword>
<protein>
    <recommendedName>
        <fullName evidence="2">BTB domain-containing protein</fullName>
    </recommendedName>
</protein>